<reference evidence="1 2" key="1">
    <citation type="submission" date="2020-08" db="EMBL/GenBank/DDBJ databases">
        <title>Genome public.</title>
        <authorList>
            <person name="Liu C."/>
            <person name="Sun Q."/>
        </authorList>
    </citation>
    <scope>NUCLEOTIDE SEQUENCE [LARGE SCALE GENOMIC DNA]</scope>
    <source>
        <strain evidence="1 2">NSJ-66</strain>
    </source>
</reference>
<evidence type="ECO:0000313" key="2">
    <source>
        <dbReference type="Proteomes" id="UP000634672"/>
    </source>
</evidence>
<dbReference type="InterPro" id="IPR036977">
    <property type="entry name" value="DNA_primase_Znf_CHC2"/>
</dbReference>
<proteinExistence type="predicted"/>
<dbReference type="Gene3D" id="3.90.580.10">
    <property type="entry name" value="Zinc finger, CHC2-type domain"/>
    <property type="match status" value="1"/>
</dbReference>
<evidence type="ECO:0000313" key="1">
    <source>
        <dbReference type="EMBL" id="MBC5712059.1"/>
    </source>
</evidence>
<keyword evidence="2" id="KW-1185">Reference proteome</keyword>
<comment type="caution">
    <text evidence="1">The sequence shown here is derived from an EMBL/GenBank/DDBJ whole genome shotgun (WGS) entry which is preliminary data.</text>
</comment>
<dbReference type="EMBL" id="JACOPB010000025">
    <property type="protein sequence ID" value="MBC5712059.1"/>
    <property type="molecule type" value="Genomic_DNA"/>
</dbReference>
<dbReference type="RefSeq" id="WP_187024579.1">
    <property type="nucleotide sequence ID" value="NZ_JACOPB010000025.1"/>
</dbReference>
<accession>A0ABR7HFV6</accession>
<name>A0ABR7HFV6_9FIRM</name>
<organism evidence="1 2">
    <name type="scientific">Hungatella hominis</name>
    <dbReference type="NCBI Taxonomy" id="2763050"/>
    <lineage>
        <taxon>Bacteria</taxon>
        <taxon>Bacillati</taxon>
        <taxon>Bacillota</taxon>
        <taxon>Clostridia</taxon>
        <taxon>Lachnospirales</taxon>
        <taxon>Lachnospiraceae</taxon>
        <taxon>Hungatella</taxon>
    </lineage>
</organism>
<gene>
    <name evidence="1" type="ORF">H8S75_29505</name>
</gene>
<sequence length="419" mass="48110">MENFIPPFSIADVVDILRLIRLTDGEDSFNLICPFCGDDRGKMNACIWKGSRIKNVYHCYNCGAQGNMLTLYCELKGITGPDCFKIAYREIREQLTVGGYPLNREYEIRKPSVMEAKTADNTKRNRVYMELLKLLNLTDRHLSLLKERGLSEEAIKRFQFRSTPVYGTEELARKLLLKDLSLSGVPGFYLNNRGNWDIAFGKKYSGYLCPVPDISGDLIGFQIRLDVPIHGRKYIWLSSAGREKGVSSSSPAAFFGNPYDKRVCVTDGVLKGLIAHEFSDRTFIGNPGVNNYRGLEQLLTVLAGNGVKEVIDYYDMDRQMKIICDHIEKYCDTCGLEFTKGAVCPYKERKRNEIRKGSNRLYEMCQARSIRYRRKKWDLDSDGSWAGNFKGIDDYWKPYVDRQRKNYITQRKGNGETYV</sequence>
<dbReference type="Proteomes" id="UP000634672">
    <property type="component" value="Unassembled WGS sequence"/>
</dbReference>
<protein>
    <submittedName>
        <fullName evidence="1">DNA primase</fullName>
    </submittedName>
</protein>
<dbReference type="SUPFAM" id="SSF57783">
    <property type="entry name" value="Zinc beta-ribbon"/>
    <property type="match status" value="1"/>
</dbReference>